<dbReference type="EMBL" id="JBHLVX010000050">
    <property type="protein sequence ID" value="MFC0268767.1"/>
    <property type="molecule type" value="Genomic_DNA"/>
</dbReference>
<dbReference type="Proteomes" id="UP001589814">
    <property type="component" value="Unassembled WGS sequence"/>
</dbReference>
<dbReference type="SUPFAM" id="SSF54523">
    <property type="entry name" value="Pili subunits"/>
    <property type="match status" value="1"/>
</dbReference>
<evidence type="ECO:0000256" key="1">
    <source>
        <dbReference type="ARBA" id="ARBA00004377"/>
    </source>
</evidence>
<keyword evidence="7 10" id="KW-0812">Transmembrane</keyword>
<dbReference type="NCBIfam" id="TIGR02532">
    <property type="entry name" value="IV_pilin_GFxxxE"/>
    <property type="match status" value="1"/>
</dbReference>
<dbReference type="PANTHER" id="PTHR39583">
    <property type="entry name" value="TYPE II SECRETION SYSTEM PROTEIN J-RELATED"/>
    <property type="match status" value="1"/>
</dbReference>
<sequence>MSHSLSAAQRQSGFTLLEVMIAIALTALVGLGVAQLVNQLVTARERFATPPPLDADVDFSRLVERRLEALVVRPVREQGLLQFNAPLAWRVSPPRLDWVSRGSAALPIGDYYTRLRRQRLEWDSDSQRLTLYSAGLLDAAGAPQWQRVAVLEGVERLDVAFYAGGRWHETPPPDGHSRGVRLTWQHGGDDIVVVAPLPDPPP</sequence>
<organism evidence="11 12">
    <name type="scientific">Kushneria aurantia</name>
    <dbReference type="NCBI Taxonomy" id="504092"/>
    <lineage>
        <taxon>Bacteria</taxon>
        <taxon>Pseudomonadati</taxon>
        <taxon>Pseudomonadota</taxon>
        <taxon>Gammaproteobacteria</taxon>
        <taxon>Oceanospirillales</taxon>
        <taxon>Halomonadaceae</taxon>
        <taxon>Kushneria</taxon>
    </lineage>
</organism>
<evidence type="ECO:0000256" key="9">
    <source>
        <dbReference type="ARBA" id="ARBA00023136"/>
    </source>
</evidence>
<dbReference type="RefSeq" id="WP_019950616.1">
    <property type="nucleotide sequence ID" value="NZ_JBHLVX010000050.1"/>
</dbReference>
<keyword evidence="5" id="KW-0488">Methylation</keyword>
<evidence type="ECO:0000256" key="4">
    <source>
        <dbReference type="ARBA" id="ARBA00022475"/>
    </source>
</evidence>
<comment type="subcellular location">
    <subcellularLocation>
        <location evidence="1">Cell inner membrane</location>
        <topology evidence="1">Single-pass membrane protein</topology>
    </subcellularLocation>
</comment>
<reference evidence="11 12" key="1">
    <citation type="submission" date="2024-09" db="EMBL/GenBank/DDBJ databases">
        <authorList>
            <person name="Sun Q."/>
            <person name="Mori K."/>
        </authorList>
    </citation>
    <scope>NUCLEOTIDE SEQUENCE [LARGE SCALE GENOMIC DNA]</scope>
    <source>
        <strain evidence="11 12">CCM 7415</strain>
    </source>
</reference>
<evidence type="ECO:0000313" key="11">
    <source>
        <dbReference type="EMBL" id="MFC0268767.1"/>
    </source>
</evidence>
<dbReference type="Pfam" id="PF11612">
    <property type="entry name" value="T2SSJ"/>
    <property type="match status" value="1"/>
</dbReference>
<gene>
    <name evidence="11" type="ORF">ACFFHW_12380</name>
</gene>
<feature type="transmembrane region" description="Helical" evidence="10">
    <location>
        <begin position="12"/>
        <end position="37"/>
    </location>
</feature>
<dbReference type="PROSITE" id="PS00409">
    <property type="entry name" value="PROKAR_NTER_METHYL"/>
    <property type="match status" value="1"/>
</dbReference>
<dbReference type="InterPro" id="IPR045584">
    <property type="entry name" value="Pilin-like"/>
</dbReference>
<keyword evidence="8 10" id="KW-1133">Transmembrane helix</keyword>
<protein>
    <recommendedName>
        <fullName evidence="3">Type II secretion system protein J</fullName>
    </recommendedName>
</protein>
<proteinExistence type="inferred from homology"/>
<accession>A0ABV6G719</accession>
<evidence type="ECO:0000256" key="10">
    <source>
        <dbReference type="SAM" id="Phobius"/>
    </source>
</evidence>
<evidence type="ECO:0000256" key="3">
    <source>
        <dbReference type="ARBA" id="ARBA00021539"/>
    </source>
</evidence>
<evidence type="ECO:0000256" key="5">
    <source>
        <dbReference type="ARBA" id="ARBA00022481"/>
    </source>
</evidence>
<evidence type="ECO:0000256" key="8">
    <source>
        <dbReference type="ARBA" id="ARBA00022989"/>
    </source>
</evidence>
<keyword evidence="12" id="KW-1185">Reference proteome</keyword>
<dbReference type="InterPro" id="IPR051621">
    <property type="entry name" value="T2SS_protein_J"/>
</dbReference>
<evidence type="ECO:0000256" key="2">
    <source>
        <dbReference type="ARBA" id="ARBA00011084"/>
    </source>
</evidence>
<keyword evidence="6" id="KW-0997">Cell inner membrane</keyword>
<evidence type="ECO:0000313" key="12">
    <source>
        <dbReference type="Proteomes" id="UP001589814"/>
    </source>
</evidence>
<keyword evidence="4" id="KW-1003">Cell membrane</keyword>
<evidence type="ECO:0000256" key="7">
    <source>
        <dbReference type="ARBA" id="ARBA00022692"/>
    </source>
</evidence>
<comment type="caution">
    <text evidence="11">The sequence shown here is derived from an EMBL/GenBank/DDBJ whole genome shotgun (WGS) entry which is preliminary data.</text>
</comment>
<name>A0ABV6G719_9GAMM</name>
<dbReference type="PANTHER" id="PTHR39583:SF2">
    <property type="entry name" value="TYPE II SECRETION SYSTEM PROTEIN J"/>
    <property type="match status" value="1"/>
</dbReference>
<comment type="similarity">
    <text evidence="2">Belongs to the GSP J family.</text>
</comment>
<dbReference type="InterPro" id="IPR012902">
    <property type="entry name" value="N_methyl_site"/>
</dbReference>
<evidence type="ECO:0000256" key="6">
    <source>
        <dbReference type="ARBA" id="ARBA00022519"/>
    </source>
</evidence>
<dbReference type="InterPro" id="IPR010055">
    <property type="entry name" value="T2SS_protein-GspJ"/>
</dbReference>
<dbReference type="Pfam" id="PF07963">
    <property type="entry name" value="N_methyl"/>
    <property type="match status" value="1"/>
</dbReference>
<keyword evidence="9 10" id="KW-0472">Membrane</keyword>